<evidence type="ECO:0000256" key="5">
    <source>
        <dbReference type="ARBA" id="ARBA00022679"/>
    </source>
</evidence>
<protein>
    <recommendedName>
        <fullName evidence="22">Diacylglycerol kinase</fullName>
    </recommendedName>
</protein>
<evidence type="ECO:0000256" key="15">
    <source>
        <dbReference type="PIRSR" id="PIRSR600829-1"/>
    </source>
</evidence>
<feature type="binding site" evidence="16">
    <location>
        <position position="66"/>
    </location>
    <ligand>
        <name>substrate</name>
    </ligand>
</feature>
<evidence type="ECO:0000256" key="3">
    <source>
        <dbReference type="ARBA" id="ARBA00022475"/>
    </source>
</evidence>
<evidence type="ECO:0000256" key="1">
    <source>
        <dbReference type="ARBA" id="ARBA00004651"/>
    </source>
</evidence>
<dbReference type="PANTHER" id="PTHR34299">
    <property type="entry name" value="DIACYLGLYCEROL KINASE"/>
    <property type="match status" value="1"/>
</dbReference>
<evidence type="ECO:0000256" key="13">
    <source>
        <dbReference type="ARBA" id="ARBA00023209"/>
    </source>
</evidence>
<keyword evidence="11" id="KW-0443">Lipid metabolism</keyword>
<keyword evidence="18" id="KW-0460">Magnesium</keyword>
<comment type="cofactor">
    <cofactor evidence="18">
        <name>Mg(2+)</name>
        <dbReference type="ChEBI" id="CHEBI:18420"/>
    </cofactor>
    <text evidence="18">Mn(2+), Zn(2+), Cd(2+) and Co(2+) support activity to lesser extents.</text>
</comment>
<feature type="binding site" evidence="18">
    <location>
        <position position="25"/>
    </location>
    <ligand>
        <name>a divalent metal cation</name>
        <dbReference type="ChEBI" id="CHEBI:60240"/>
    </ligand>
</feature>
<evidence type="ECO:0008006" key="22">
    <source>
        <dbReference type="Google" id="ProtNLM"/>
    </source>
</evidence>
<feature type="binding site" evidence="17">
    <location>
        <position position="13"/>
    </location>
    <ligand>
        <name>ATP</name>
        <dbReference type="ChEBI" id="CHEBI:30616"/>
    </ligand>
</feature>
<feature type="transmembrane region" description="Helical" evidence="19">
    <location>
        <begin position="30"/>
        <end position="47"/>
    </location>
</feature>
<dbReference type="GO" id="GO:0005886">
    <property type="term" value="C:plasma membrane"/>
    <property type="evidence" value="ECO:0007669"/>
    <property type="project" value="UniProtKB-SubCell"/>
</dbReference>
<evidence type="ECO:0000256" key="2">
    <source>
        <dbReference type="ARBA" id="ARBA00005967"/>
    </source>
</evidence>
<dbReference type="GO" id="GO:0005524">
    <property type="term" value="F:ATP binding"/>
    <property type="evidence" value="ECO:0007669"/>
    <property type="project" value="UniProtKB-KW"/>
</dbReference>
<dbReference type="Gene3D" id="1.10.287.3610">
    <property type="match status" value="1"/>
</dbReference>
<dbReference type="PROSITE" id="PS01069">
    <property type="entry name" value="DAGK_PROKAR"/>
    <property type="match status" value="1"/>
</dbReference>
<evidence type="ECO:0000256" key="12">
    <source>
        <dbReference type="ARBA" id="ARBA00023136"/>
    </source>
</evidence>
<dbReference type="InterPro" id="IPR033717">
    <property type="entry name" value="UDPK"/>
</dbReference>
<feature type="binding site" evidence="18">
    <location>
        <position position="73"/>
    </location>
    <ligand>
        <name>a divalent metal cation</name>
        <dbReference type="ChEBI" id="CHEBI:60240"/>
    </ligand>
</feature>
<keyword evidence="4" id="KW-0444">Lipid biosynthesis</keyword>
<feature type="binding site" evidence="17">
    <location>
        <position position="25"/>
    </location>
    <ligand>
        <name>ATP</name>
        <dbReference type="ChEBI" id="CHEBI:30616"/>
    </ligand>
</feature>
<gene>
    <name evidence="20" type="ORF">BAA01_12760</name>
</gene>
<evidence type="ECO:0000256" key="4">
    <source>
        <dbReference type="ARBA" id="ARBA00022516"/>
    </source>
</evidence>
<dbReference type="EMBL" id="LZRT01000075">
    <property type="protein sequence ID" value="OUM87468.1"/>
    <property type="molecule type" value="Genomic_DNA"/>
</dbReference>
<keyword evidence="7 17" id="KW-0547">Nucleotide-binding</keyword>
<dbReference type="PANTHER" id="PTHR34299:SF1">
    <property type="entry name" value="DIACYLGLYCEROL KINASE"/>
    <property type="match status" value="1"/>
</dbReference>
<feature type="transmembrane region" description="Helical" evidence="19">
    <location>
        <begin position="172"/>
        <end position="193"/>
    </location>
</feature>
<organism evidence="20 21">
    <name type="scientific">Bacillus thermozeamaize</name>
    <dbReference type="NCBI Taxonomy" id="230954"/>
    <lineage>
        <taxon>Bacteria</taxon>
        <taxon>Bacillati</taxon>
        <taxon>Bacillota</taxon>
        <taxon>Bacilli</taxon>
        <taxon>Bacillales</taxon>
        <taxon>Bacillaceae</taxon>
        <taxon>Bacillus</taxon>
    </lineage>
</organism>
<name>A0A1Y3PQR0_9BACI</name>
<keyword evidence="3" id="KW-1003">Cell membrane</keyword>
<evidence type="ECO:0000256" key="9">
    <source>
        <dbReference type="ARBA" id="ARBA00022840"/>
    </source>
</evidence>
<evidence type="ECO:0000256" key="6">
    <source>
        <dbReference type="ARBA" id="ARBA00022692"/>
    </source>
</evidence>
<evidence type="ECO:0000313" key="20">
    <source>
        <dbReference type="EMBL" id="OUM87468.1"/>
    </source>
</evidence>
<comment type="caution">
    <text evidence="20">The sequence shown here is derived from an EMBL/GenBank/DDBJ whole genome shotgun (WGS) entry which is preliminary data.</text>
</comment>
<keyword evidence="13" id="KW-0594">Phospholipid biosynthesis</keyword>
<keyword evidence="14" id="KW-1208">Phospholipid metabolism</keyword>
<keyword evidence="6 19" id="KW-0812">Transmembrane</keyword>
<dbReference type="Proteomes" id="UP000196475">
    <property type="component" value="Unassembled WGS sequence"/>
</dbReference>
<evidence type="ECO:0000256" key="7">
    <source>
        <dbReference type="ARBA" id="ARBA00022741"/>
    </source>
</evidence>
<keyword evidence="10 19" id="KW-1133">Transmembrane helix</keyword>
<evidence type="ECO:0000256" key="10">
    <source>
        <dbReference type="ARBA" id="ARBA00022989"/>
    </source>
</evidence>
<evidence type="ECO:0000313" key="21">
    <source>
        <dbReference type="Proteomes" id="UP000196475"/>
    </source>
</evidence>
<evidence type="ECO:0000256" key="17">
    <source>
        <dbReference type="PIRSR" id="PIRSR600829-3"/>
    </source>
</evidence>
<evidence type="ECO:0000256" key="18">
    <source>
        <dbReference type="PIRSR" id="PIRSR600829-4"/>
    </source>
</evidence>
<evidence type="ECO:0000256" key="14">
    <source>
        <dbReference type="ARBA" id="ARBA00023264"/>
    </source>
</evidence>
<evidence type="ECO:0000256" key="19">
    <source>
        <dbReference type="SAM" id="Phobius"/>
    </source>
</evidence>
<dbReference type="Pfam" id="PF01219">
    <property type="entry name" value="DAGK_prokar"/>
    <property type="match status" value="1"/>
</dbReference>
<evidence type="ECO:0000256" key="16">
    <source>
        <dbReference type="PIRSR" id="PIRSR600829-2"/>
    </source>
</evidence>
<dbReference type="GO" id="GO:0016301">
    <property type="term" value="F:kinase activity"/>
    <property type="evidence" value="ECO:0007669"/>
    <property type="project" value="UniProtKB-KW"/>
</dbReference>
<feature type="transmembrane region" description="Helical" evidence="19">
    <location>
        <begin position="200"/>
        <end position="218"/>
    </location>
</feature>
<feature type="active site" description="Proton acceptor" evidence="15">
    <location>
        <position position="66"/>
    </location>
</feature>
<dbReference type="InterPro" id="IPR036945">
    <property type="entry name" value="DAGK_sf"/>
</dbReference>
<dbReference type="GO" id="GO:0046872">
    <property type="term" value="F:metal ion binding"/>
    <property type="evidence" value="ECO:0007669"/>
    <property type="project" value="UniProtKB-KW"/>
</dbReference>
<evidence type="ECO:0000256" key="8">
    <source>
        <dbReference type="ARBA" id="ARBA00022777"/>
    </source>
</evidence>
<comment type="subcellular location">
    <subcellularLocation>
        <location evidence="1">Cell membrane</location>
        <topology evidence="1">Multi-pass membrane protein</topology>
    </subcellularLocation>
</comment>
<keyword evidence="9 17" id="KW-0067">ATP-binding</keyword>
<accession>A0A1Y3PQR0</accession>
<feature type="transmembrane region" description="Helical" evidence="19">
    <location>
        <begin position="120"/>
        <end position="141"/>
    </location>
</feature>
<feature type="transmembrane region" description="Helical" evidence="19">
    <location>
        <begin position="148"/>
        <end position="166"/>
    </location>
</feature>
<keyword evidence="12 19" id="KW-0472">Membrane</keyword>
<feature type="binding site" evidence="17">
    <location>
        <position position="73"/>
    </location>
    <ligand>
        <name>ATP</name>
        <dbReference type="ChEBI" id="CHEBI:30616"/>
    </ligand>
</feature>
<dbReference type="InterPro" id="IPR000829">
    <property type="entry name" value="DAGK"/>
</dbReference>
<feature type="transmembrane region" description="Helical" evidence="19">
    <location>
        <begin position="53"/>
        <end position="72"/>
    </location>
</feature>
<keyword evidence="8" id="KW-0418">Kinase</keyword>
<dbReference type="GO" id="GO:0008654">
    <property type="term" value="P:phospholipid biosynthetic process"/>
    <property type="evidence" value="ECO:0007669"/>
    <property type="project" value="UniProtKB-KW"/>
</dbReference>
<sequence>MKELLNVVKSFEYALSGLRHAFRHERNMKVHLFMAILVLICGLWLQIDKWKVLMVLVAIVFVIFAELMNTAIENVVDLLTEEHRKKAKVAKDVAAGAVLVAAGFAVIAGALVFAEPLLALEPFFILGLALVFLVTLMFQVWAERRHEAWIPSLLASLISAAALQSGLYFSENWWLCIWFLAVSVTGLLAHFLFGVRFRPILLGALIGLIVACLAYQFSVHG</sequence>
<comment type="similarity">
    <text evidence="2">Belongs to the bacterial diacylglycerol kinase family.</text>
</comment>
<reference evidence="21" key="1">
    <citation type="submission" date="2016-06" db="EMBL/GenBank/DDBJ databases">
        <authorList>
            <person name="Nascimento L."/>
            <person name="Pereira R.V."/>
            <person name="Martins L.F."/>
            <person name="Quaggio R.B."/>
            <person name="Silva A.M."/>
            <person name="Setubal J.C."/>
        </authorList>
    </citation>
    <scope>NUCLEOTIDE SEQUENCE [LARGE SCALE GENOMIC DNA]</scope>
</reference>
<dbReference type="CDD" id="cd14265">
    <property type="entry name" value="UDPK_IM_like"/>
    <property type="match status" value="1"/>
</dbReference>
<feature type="binding site" evidence="17">
    <location>
        <begin position="91"/>
        <end position="92"/>
    </location>
    <ligand>
        <name>ATP</name>
        <dbReference type="ChEBI" id="CHEBI:30616"/>
    </ligand>
</feature>
<keyword evidence="5" id="KW-0808">Transferase</keyword>
<keyword evidence="18" id="KW-0479">Metal-binding</keyword>
<evidence type="ECO:0000256" key="11">
    <source>
        <dbReference type="ARBA" id="ARBA00023098"/>
    </source>
</evidence>
<dbReference type="AlphaFoldDB" id="A0A1Y3PQR0"/>
<proteinExistence type="inferred from homology"/>
<feature type="transmembrane region" description="Helical" evidence="19">
    <location>
        <begin position="93"/>
        <end position="114"/>
    </location>
</feature>